<proteinExistence type="predicted"/>
<keyword evidence="1" id="KW-0812">Transmembrane</keyword>
<feature type="transmembrane region" description="Helical" evidence="1">
    <location>
        <begin position="58"/>
        <end position="78"/>
    </location>
</feature>
<evidence type="ECO:0000313" key="3">
    <source>
        <dbReference type="Proteomes" id="UP001152885"/>
    </source>
</evidence>
<evidence type="ECO:0000313" key="2">
    <source>
        <dbReference type="EMBL" id="CAI5760557.1"/>
    </source>
</evidence>
<dbReference type="OrthoDB" id="4092221at2759"/>
<dbReference type="EMBL" id="CANTUO010000007">
    <property type="protein sequence ID" value="CAI5760557.1"/>
    <property type="molecule type" value="Genomic_DNA"/>
</dbReference>
<reference evidence="2" key="1">
    <citation type="submission" date="2022-12" db="EMBL/GenBank/DDBJ databases">
        <authorList>
            <person name="Brejova B."/>
        </authorList>
    </citation>
    <scope>NUCLEOTIDE SEQUENCE</scope>
</reference>
<evidence type="ECO:0000256" key="1">
    <source>
        <dbReference type="SAM" id="Phobius"/>
    </source>
</evidence>
<keyword evidence="1" id="KW-1133">Transmembrane helix</keyword>
<dbReference type="AlphaFoldDB" id="A0A9W4U1P3"/>
<comment type="caution">
    <text evidence="2">The sequence shown here is derived from an EMBL/GenBank/DDBJ whole genome shotgun (WGS) entry which is preliminary data.</text>
</comment>
<keyword evidence="3" id="KW-1185">Reference proteome</keyword>
<keyword evidence="1" id="KW-0472">Membrane</keyword>
<sequence>MLLKFNTDKDNPLKQDVPEYLSSNYYNAMLKLGENKNQEIVTLTVSIDPIHILLTNSFYIFMTIILTLIILSFVLFGIREYSLSMIKKYNNATKTYDLTDWDKPVIIKHNKEKTYDIETSNKLIQEDSGYTQFNSIEKLTLPKYQLSSQLMTFSPSAPTEIKFKYSIDQLMALNYLKEDGLITEVYSHMMEPNFQKQKISINKLIGSCLDIPSISYKGYYEYHKDLNEIKNVIDSSTDVISQNLFMIKLISISKCTTTINPNIFFQLFVEIMESLIDSNYFVKFTNKFLKVLIVELVLSFSWYHFRFNNYEMKNDYKITKHLELRSLQPFILTRNLIFKNLINFQMNIINYHNFTNVEIEIDLKIGLIIRELINHSHCNDYIGFITILQNSMNNCNNGRNKFFYIEILKLLIMKHKNCCMVDYLNDVNNTQLKSIIMKHGDDKLITDKLMEVILILVKINSNFLQWKLDFKKLNDYKNNSNVNLIPLSTSYTEKFFTPQIGIESSSSKETETDNKTVSEIKIKKTHSSRKLEQHVSIILEGDEEECEESESVLINNKIYE</sequence>
<dbReference type="Proteomes" id="UP001152885">
    <property type="component" value="Unassembled WGS sequence"/>
</dbReference>
<protein>
    <submittedName>
        <fullName evidence="2">Uncharacterized protein</fullName>
    </submittedName>
</protein>
<name>A0A9W4U1P3_9ASCO</name>
<gene>
    <name evidence="2" type="ORF">CANVERA_P5066</name>
</gene>
<accession>A0A9W4U1P3</accession>
<organism evidence="2 3">
    <name type="scientific">Candida verbasci</name>
    <dbReference type="NCBI Taxonomy" id="1227364"/>
    <lineage>
        <taxon>Eukaryota</taxon>
        <taxon>Fungi</taxon>
        <taxon>Dikarya</taxon>
        <taxon>Ascomycota</taxon>
        <taxon>Saccharomycotina</taxon>
        <taxon>Pichiomycetes</taxon>
        <taxon>Debaryomycetaceae</taxon>
        <taxon>Candida/Lodderomyces clade</taxon>
        <taxon>Candida</taxon>
    </lineage>
</organism>